<dbReference type="AlphaFoldDB" id="A0A849I438"/>
<sequence>MMSDPLNGQVSDAPPVEIALDGPGLFHLPLCGRDIAVSKHDRIAVVWFHTASGEQRVGVPIPVEALRELALATVDAITRPAPAESKA</sequence>
<name>A0A849I438_9HYPH</name>
<comment type="caution">
    <text evidence="1">The sequence shown here is derived from an EMBL/GenBank/DDBJ whole genome shotgun (WGS) entry which is preliminary data.</text>
</comment>
<accession>A0A849I438</accession>
<keyword evidence="2" id="KW-1185">Reference proteome</keyword>
<reference evidence="1 2" key="1">
    <citation type="submission" date="2020-04" db="EMBL/GenBank/DDBJ databases">
        <title>Enterovirga sp. isolate from soil.</title>
        <authorList>
            <person name="Chea S."/>
            <person name="Kim D.-U."/>
        </authorList>
    </citation>
    <scope>NUCLEOTIDE SEQUENCE [LARGE SCALE GENOMIC DNA]</scope>
    <source>
        <strain evidence="1 2">DB1703</strain>
    </source>
</reference>
<dbReference type="Proteomes" id="UP000564885">
    <property type="component" value="Unassembled WGS sequence"/>
</dbReference>
<organism evidence="1 2">
    <name type="scientific">Enterovirga aerilata</name>
    <dbReference type="NCBI Taxonomy" id="2730920"/>
    <lineage>
        <taxon>Bacteria</taxon>
        <taxon>Pseudomonadati</taxon>
        <taxon>Pseudomonadota</taxon>
        <taxon>Alphaproteobacteria</taxon>
        <taxon>Hyphomicrobiales</taxon>
        <taxon>Methylobacteriaceae</taxon>
        <taxon>Enterovirga</taxon>
    </lineage>
</organism>
<proteinExistence type="predicted"/>
<gene>
    <name evidence="1" type="ORF">HJG44_06930</name>
</gene>
<evidence type="ECO:0000313" key="1">
    <source>
        <dbReference type="EMBL" id="NNM72128.1"/>
    </source>
</evidence>
<dbReference type="EMBL" id="JABEPP010000002">
    <property type="protein sequence ID" value="NNM72128.1"/>
    <property type="molecule type" value="Genomic_DNA"/>
</dbReference>
<dbReference type="RefSeq" id="WP_171217627.1">
    <property type="nucleotide sequence ID" value="NZ_JABEPP010000002.1"/>
</dbReference>
<protein>
    <submittedName>
        <fullName evidence="1">Uncharacterized protein</fullName>
    </submittedName>
</protein>
<evidence type="ECO:0000313" key="2">
    <source>
        <dbReference type="Proteomes" id="UP000564885"/>
    </source>
</evidence>